<dbReference type="EMBL" id="PEUA01000048">
    <property type="protein sequence ID" value="PIV42386.1"/>
    <property type="molecule type" value="Genomic_DNA"/>
</dbReference>
<gene>
    <name evidence="1" type="ORF">COS26_02195</name>
</gene>
<organism evidence="1 2">
    <name type="scientific">Candidatus Nealsonbacteria bacterium CG02_land_8_20_14_3_00_40_11</name>
    <dbReference type="NCBI Taxonomy" id="1974700"/>
    <lineage>
        <taxon>Bacteria</taxon>
        <taxon>Candidatus Nealsoniibacteriota</taxon>
    </lineage>
</organism>
<name>A0A2M7D7M1_9BACT</name>
<dbReference type="Proteomes" id="UP000230304">
    <property type="component" value="Unassembled WGS sequence"/>
</dbReference>
<proteinExistence type="predicted"/>
<evidence type="ECO:0000313" key="1">
    <source>
        <dbReference type="EMBL" id="PIV42386.1"/>
    </source>
</evidence>
<reference evidence="2" key="1">
    <citation type="submission" date="2017-09" db="EMBL/GenBank/DDBJ databases">
        <title>Depth-based differentiation of microbial function through sediment-hosted aquifers and enrichment of novel symbionts in the deep terrestrial subsurface.</title>
        <authorList>
            <person name="Probst A.J."/>
            <person name="Ladd B."/>
            <person name="Jarett J.K."/>
            <person name="Geller-Mcgrath D.E."/>
            <person name="Sieber C.M.K."/>
            <person name="Emerson J.B."/>
            <person name="Anantharaman K."/>
            <person name="Thomas B.C."/>
            <person name="Malmstrom R."/>
            <person name="Stieglmeier M."/>
            <person name="Klingl A."/>
            <person name="Woyke T."/>
            <person name="Ryan C.M."/>
            <person name="Banfield J.F."/>
        </authorList>
    </citation>
    <scope>NUCLEOTIDE SEQUENCE [LARGE SCALE GENOMIC DNA]</scope>
</reference>
<sequence length="200" mass="23422">MPTNKKARKNIYTHEIDLKNLKIKNVPRDLFRKELEKIAYRGYEVEAISDGRKIIITKPGGKFTFGTIKREDFMVWIYDLDRKTLWLVSHKNIFEDLEEKGEKNPKDTIEIINALERVYNGEEPDDVLTNVDLENPIGEPPEVLLKSYKWIWGQEDVNYPDGKGRAMSWEGIKKNDRGEWEKTGTGIIDLRNSLRQKLLD</sequence>
<evidence type="ECO:0000313" key="2">
    <source>
        <dbReference type="Proteomes" id="UP000230304"/>
    </source>
</evidence>
<comment type="caution">
    <text evidence="1">The sequence shown here is derived from an EMBL/GenBank/DDBJ whole genome shotgun (WGS) entry which is preliminary data.</text>
</comment>
<accession>A0A2M7D7M1</accession>
<protein>
    <submittedName>
        <fullName evidence="1">Uncharacterized protein</fullName>
    </submittedName>
</protein>
<dbReference type="AlphaFoldDB" id="A0A2M7D7M1"/>